<dbReference type="InterPro" id="IPR056002">
    <property type="entry name" value="DUF7580"/>
</dbReference>
<dbReference type="PANTHER" id="PTHR35186:SF4">
    <property type="entry name" value="PRION-INHIBITION AND PROPAGATION HELO DOMAIN-CONTAINING PROTEIN"/>
    <property type="match status" value="1"/>
</dbReference>
<sequence>NLCQLAKETREKGELLRLELRANDLTVAAAMDPARPEMETLLENITADTTLESLLSHDRSDWLTPRRRVFLALEIASSILQLQRTHWLSSPWSSQTIRLAITHEKQPVESAFILQDLGNRAEMGPMSREDREPQVAILELSILLLEIWHRKSIETWALEAKTELKPGDMGSRMIAAIRWQQETSKELFLDYLLAVENCLSICSKRLKCWDDVQFQEEYCENIIMPLLRSCEPWRHQSRPR</sequence>
<dbReference type="Proteomes" id="UP001275084">
    <property type="component" value="Unassembled WGS sequence"/>
</dbReference>
<protein>
    <recommendedName>
        <fullName evidence="1">DUF7580 domain-containing protein</fullName>
    </recommendedName>
</protein>
<dbReference type="AlphaFoldDB" id="A0AAJ0HWG2"/>
<reference evidence="2" key="2">
    <citation type="submission" date="2023-06" db="EMBL/GenBank/DDBJ databases">
        <authorList>
            <consortium name="Lawrence Berkeley National Laboratory"/>
            <person name="Haridas S."/>
            <person name="Hensen N."/>
            <person name="Bonometti L."/>
            <person name="Westerberg I."/>
            <person name="Brannstrom I.O."/>
            <person name="Guillou S."/>
            <person name="Cros-Aarteil S."/>
            <person name="Calhoun S."/>
            <person name="Kuo A."/>
            <person name="Mondo S."/>
            <person name="Pangilinan J."/>
            <person name="Riley R."/>
            <person name="Labutti K."/>
            <person name="Andreopoulos B."/>
            <person name="Lipzen A."/>
            <person name="Chen C."/>
            <person name="Yanf M."/>
            <person name="Daum C."/>
            <person name="Ng V."/>
            <person name="Clum A."/>
            <person name="Steindorff A."/>
            <person name="Ohm R."/>
            <person name="Martin F."/>
            <person name="Silar P."/>
            <person name="Natvig D."/>
            <person name="Lalanne C."/>
            <person name="Gautier V."/>
            <person name="Ament-Velasquez S.L."/>
            <person name="Kruys A."/>
            <person name="Hutchinson M.I."/>
            <person name="Powell A.J."/>
            <person name="Barry K."/>
            <person name="Miller A.N."/>
            <person name="Grigoriev I.V."/>
            <person name="Debuchy R."/>
            <person name="Gladieux P."/>
            <person name="Thoren M.H."/>
            <person name="Johannesson H."/>
        </authorList>
    </citation>
    <scope>NUCLEOTIDE SEQUENCE</scope>
    <source>
        <strain evidence="2">CBS 955.72</strain>
    </source>
</reference>
<dbReference type="Pfam" id="PF24476">
    <property type="entry name" value="DUF7580"/>
    <property type="match status" value="1"/>
</dbReference>
<proteinExistence type="predicted"/>
<dbReference type="EMBL" id="JAUIQD010000001">
    <property type="protein sequence ID" value="KAK3363951.1"/>
    <property type="molecule type" value="Genomic_DNA"/>
</dbReference>
<feature type="domain" description="DUF7580" evidence="1">
    <location>
        <begin position="1"/>
        <end position="230"/>
    </location>
</feature>
<comment type="caution">
    <text evidence="2">The sequence shown here is derived from an EMBL/GenBank/DDBJ whole genome shotgun (WGS) entry which is preliminary data.</text>
</comment>
<organism evidence="2 3">
    <name type="scientific">Lasiosphaeria hispida</name>
    <dbReference type="NCBI Taxonomy" id="260671"/>
    <lineage>
        <taxon>Eukaryota</taxon>
        <taxon>Fungi</taxon>
        <taxon>Dikarya</taxon>
        <taxon>Ascomycota</taxon>
        <taxon>Pezizomycotina</taxon>
        <taxon>Sordariomycetes</taxon>
        <taxon>Sordariomycetidae</taxon>
        <taxon>Sordariales</taxon>
        <taxon>Lasiosphaeriaceae</taxon>
        <taxon>Lasiosphaeria</taxon>
    </lineage>
</organism>
<accession>A0AAJ0HWG2</accession>
<evidence type="ECO:0000313" key="3">
    <source>
        <dbReference type="Proteomes" id="UP001275084"/>
    </source>
</evidence>
<evidence type="ECO:0000313" key="2">
    <source>
        <dbReference type="EMBL" id="KAK3363951.1"/>
    </source>
</evidence>
<keyword evidence="3" id="KW-1185">Reference proteome</keyword>
<dbReference type="PANTHER" id="PTHR35186">
    <property type="entry name" value="ANK_REP_REGION DOMAIN-CONTAINING PROTEIN"/>
    <property type="match status" value="1"/>
</dbReference>
<evidence type="ECO:0000259" key="1">
    <source>
        <dbReference type="Pfam" id="PF24476"/>
    </source>
</evidence>
<name>A0AAJ0HWG2_9PEZI</name>
<feature type="non-terminal residue" evidence="2">
    <location>
        <position position="1"/>
    </location>
</feature>
<reference evidence="2" key="1">
    <citation type="journal article" date="2023" name="Mol. Phylogenet. Evol.">
        <title>Genome-scale phylogeny and comparative genomics of the fungal order Sordariales.</title>
        <authorList>
            <person name="Hensen N."/>
            <person name="Bonometti L."/>
            <person name="Westerberg I."/>
            <person name="Brannstrom I.O."/>
            <person name="Guillou S."/>
            <person name="Cros-Aarteil S."/>
            <person name="Calhoun S."/>
            <person name="Haridas S."/>
            <person name="Kuo A."/>
            <person name="Mondo S."/>
            <person name="Pangilinan J."/>
            <person name="Riley R."/>
            <person name="LaButti K."/>
            <person name="Andreopoulos B."/>
            <person name="Lipzen A."/>
            <person name="Chen C."/>
            <person name="Yan M."/>
            <person name="Daum C."/>
            <person name="Ng V."/>
            <person name="Clum A."/>
            <person name="Steindorff A."/>
            <person name="Ohm R.A."/>
            <person name="Martin F."/>
            <person name="Silar P."/>
            <person name="Natvig D.O."/>
            <person name="Lalanne C."/>
            <person name="Gautier V."/>
            <person name="Ament-Velasquez S.L."/>
            <person name="Kruys A."/>
            <person name="Hutchinson M.I."/>
            <person name="Powell A.J."/>
            <person name="Barry K."/>
            <person name="Miller A.N."/>
            <person name="Grigoriev I.V."/>
            <person name="Debuchy R."/>
            <person name="Gladieux P."/>
            <person name="Hiltunen Thoren M."/>
            <person name="Johannesson H."/>
        </authorList>
    </citation>
    <scope>NUCLEOTIDE SEQUENCE</scope>
    <source>
        <strain evidence="2">CBS 955.72</strain>
    </source>
</reference>
<gene>
    <name evidence="2" type="ORF">B0T25DRAFT_443755</name>
</gene>